<accession>A0A8T2D3K1</accession>
<gene>
    <name evidence="3" type="ORF">ISN45_At05g041220</name>
</gene>
<feature type="chain" id="PRO_5035813297" evidence="2">
    <location>
        <begin position="28"/>
        <end position="109"/>
    </location>
</feature>
<dbReference type="Proteomes" id="UP000694240">
    <property type="component" value="Chromosome 5"/>
</dbReference>
<feature type="compositionally biased region" description="Basic and acidic residues" evidence="1">
    <location>
        <begin position="75"/>
        <end position="90"/>
    </location>
</feature>
<evidence type="ECO:0000313" key="3">
    <source>
        <dbReference type="EMBL" id="KAG7605102.1"/>
    </source>
</evidence>
<protein>
    <submittedName>
        <fullName evidence="3">Uncharacterized protein</fullName>
    </submittedName>
</protein>
<evidence type="ECO:0000256" key="2">
    <source>
        <dbReference type="SAM" id="SignalP"/>
    </source>
</evidence>
<comment type="caution">
    <text evidence="3">The sequence shown here is derived from an EMBL/GenBank/DDBJ whole genome shotgun (WGS) entry which is preliminary data.</text>
</comment>
<evidence type="ECO:0000313" key="4">
    <source>
        <dbReference type="Proteomes" id="UP000694240"/>
    </source>
</evidence>
<organism evidence="3 4">
    <name type="scientific">Arabidopsis thaliana x Arabidopsis arenosa</name>
    <dbReference type="NCBI Taxonomy" id="1240361"/>
    <lineage>
        <taxon>Eukaryota</taxon>
        <taxon>Viridiplantae</taxon>
        <taxon>Streptophyta</taxon>
        <taxon>Embryophyta</taxon>
        <taxon>Tracheophyta</taxon>
        <taxon>Spermatophyta</taxon>
        <taxon>Magnoliopsida</taxon>
        <taxon>eudicotyledons</taxon>
        <taxon>Gunneridae</taxon>
        <taxon>Pentapetalae</taxon>
        <taxon>rosids</taxon>
        <taxon>malvids</taxon>
        <taxon>Brassicales</taxon>
        <taxon>Brassicaceae</taxon>
        <taxon>Camelineae</taxon>
        <taxon>Arabidopsis</taxon>
    </lineage>
</organism>
<keyword evidence="4" id="KW-1185">Reference proteome</keyword>
<sequence>MAQSLNLTSLLCLSFFISSFFLTQTQARNRQTLTGLTDKNHILFMPENHRSTMDEENEQEPAFVRETGHGYGLYGHHEIHTNNDENKNSDNDQFYYRSDAYGNRDGRFK</sequence>
<proteinExistence type="predicted"/>
<evidence type="ECO:0000256" key="1">
    <source>
        <dbReference type="SAM" id="MobiDB-lite"/>
    </source>
</evidence>
<feature type="signal peptide" evidence="2">
    <location>
        <begin position="1"/>
        <end position="27"/>
    </location>
</feature>
<dbReference type="AlphaFoldDB" id="A0A8T2D3K1"/>
<reference evidence="3 4" key="1">
    <citation type="submission" date="2020-12" db="EMBL/GenBank/DDBJ databases">
        <title>Concerted genomic and epigenomic changes stabilize Arabidopsis allopolyploids.</title>
        <authorList>
            <person name="Chen Z."/>
        </authorList>
    </citation>
    <scope>NUCLEOTIDE SEQUENCE [LARGE SCALE GENOMIC DNA]</scope>
    <source>
        <strain evidence="3">Allo738</strain>
        <tissue evidence="3">Leaf</tissue>
    </source>
</reference>
<dbReference type="EMBL" id="JAEFBK010000005">
    <property type="protein sequence ID" value="KAG7605102.1"/>
    <property type="molecule type" value="Genomic_DNA"/>
</dbReference>
<name>A0A8T2D3K1_9BRAS</name>
<feature type="region of interest" description="Disordered" evidence="1">
    <location>
        <begin position="74"/>
        <end position="109"/>
    </location>
</feature>
<keyword evidence="2" id="KW-0732">Signal</keyword>